<evidence type="ECO:0008006" key="3">
    <source>
        <dbReference type="Google" id="ProtNLM"/>
    </source>
</evidence>
<gene>
    <name evidence="1" type="ORF">CJD38_01655</name>
</gene>
<dbReference type="InterPro" id="IPR008969">
    <property type="entry name" value="CarboxyPept-like_regulatory"/>
</dbReference>
<dbReference type="Gene3D" id="2.60.40.1120">
    <property type="entry name" value="Carboxypeptidase-like, regulatory domain"/>
    <property type="match status" value="1"/>
</dbReference>
<dbReference type="Gene3D" id="1.25.40.20">
    <property type="entry name" value="Ankyrin repeat-containing domain"/>
    <property type="match status" value="1"/>
</dbReference>
<keyword evidence="2" id="KW-1185">Reference proteome</keyword>
<dbReference type="SUPFAM" id="SSF49464">
    <property type="entry name" value="Carboxypeptidase regulatory domain-like"/>
    <property type="match status" value="1"/>
</dbReference>
<protein>
    <recommendedName>
        <fullName evidence="3">Ankyrin repeat domain-containing protein</fullName>
    </recommendedName>
</protein>
<accession>A0A2T5MJV6</accession>
<sequence length="468" mass="52228">MGNCNCGLIRQECWDNSRGDDRVFWEESSMKIRRIGYGALLLLLASSRSYAAHSFPISGNVVDANTGVPIANAAVVVQWHARFSSLVDSSTGCLGALSTKTDQHGKFTLPAWVVLNLFISDITATWQAYKSGYLTSTEPLKDSGQIFRMTPLPAAVRAIPNREYYLRYLERSARSIRDCYKYPMNRGDTVDDVYVPFRQLMGGDAKAIAKSPYEDYLAESIKTIFEPGFKSALPPHIDIQKLSPSSDPHARTWYGESAGLEVRGNSSGIAERPQLMLLCAKAVSSESLRGEACDVNMRRANGDTLLMDKVDNDEIVDYLLSHGADPGIRNAWTGNNAMSLLLKKMHIYYMSDDNDPKREADRSKVWAAATHSLELLCADKRTQIPAEIRAELGDPLHWFITEGAPKNFFLRARELTQSLPLAEKIQHLDDDISRADERVPTPNALTLEGPLHMNCAPNCPARGRWEYY</sequence>
<dbReference type="AlphaFoldDB" id="A0A2T5MJV6"/>
<organism evidence="1 2">
    <name type="scientific">Stenotrophobium rhamnosiphilum</name>
    <dbReference type="NCBI Taxonomy" id="2029166"/>
    <lineage>
        <taxon>Bacteria</taxon>
        <taxon>Pseudomonadati</taxon>
        <taxon>Pseudomonadota</taxon>
        <taxon>Gammaproteobacteria</taxon>
        <taxon>Nevskiales</taxon>
        <taxon>Nevskiaceae</taxon>
        <taxon>Stenotrophobium</taxon>
    </lineage>
</organism>
<evidence type="ECO:0000313" key="2">
    <source>
        <dbReference type="Proteomes" id="UP000244248"/>
    </source>
</evidence>
<dbReference type="SUPFAM" id="SSF48403">
    <property type="entry name" value="Ankyrin repeat"/>
    <property type="match status" value="1"/>
</dbReference>
<dbReference type="EMBL" id="QANS01000001">
    <property type="protein sequence ID" value="PTU32844.1"/>
    <property type="molecule type" value="Genomic_DNA"/>
</dbReference>
<reference evidence="1 2" key="1">
    <citation type="submission" date="2018-04" db="EMBL/GenBank/DDBJ databases">
        <title>Novel species isolated from glacier.</title>
        <authorList>
            <person name="Liu Q."/>
            <person name="Xin Y.-H."/>
        </authorList>
    </citation>
    <scope>NUCLEOTIDE SEQUENCE [LARGE SCALE GENOMIC DNA]</scope>
    <source>
        <strain evidence="1 2">GT1R17</strain>
    </source>
</reference>
<dbReference type="Proteomes" id="UP000244248">
    <property type="component" value="Unassembled WGS sequence"/>
</dbReference>
<proteinExistence type="predicted"/>
<dbReference type="InterPro" id="IPR036770">
    <property type="entry name" value="Ankyrin_rpt-contain_sf"/>
</dbReference>
<name>A0A2T5MJV6_9GAMM</name>
<comment type="caution">
    <text evidence="1">The sequence shown here is derived from an EMBL/GenBank/DDBJ whole genome shotgun (WGS) entry which is preliminary data.</text>
</comment>
<evidence type="ECO:0000313" key="1">
    <source>
        <dbReference type="EMBL" id="PTU32844.1"/>
    </source>
</evidence>